<gene>
    <name evidence="4" type="ORF">FKG95_06555</name>
</gene>
<feature type="region of interest" description="Disordered" evidence="1">
    <location>
        <begin position="108"/>
        <end position="136"/>
    </location>
</feature>
<dbReference type="OrthoDB" id="9342765at2"/>
<organism evidence="4 5">
    <name type="scientific">Denitrobaculum tricleocarpae</name>
    <dbReference type="NCBI Taxonomy" id="2591009"/>
    <lineage>
        <taxon>Bacteria</taxon>
        <taxon>Pseudomonadati</taxon>
        <taxon>Pseudomonadota</taxon>
        <taxon>Alphaproteobacteria</taxon>
        <taxon>Rhodospirillales</taxon>
        <taxon>Rhodospirillaceae</taxon>
        <taxon>Denitrobaculum</taxon>
    </lineage>
</organism>
<dbReference type="Pfam" id="PF16747">
    <property type="entry name" value="Adhesin_E"/>
    <property type="match status" value="1"/>
</dbReference>
<accession>A0A545TXI6</accession>
<reference evidence="4 5" key="1">
    <citation type="submission" date="2019-06" db="EMBL/GenBank/DDBJ databases">
        <title>Whole genome sequence for Rhodospirillaceae sp. R148.</title>
        <authorList>
            <person name="Wang G."/>
        </authorList>
    </citation>
    <scope>NUCLEOTIDE SEQUENCE [LARGE SCALE GENOMIC DNA]</scope>
    <source>
        <strain evidence="4 5">R148</strain>
    </source>
</reference>
<comment type="caution">
    <text evidence="4">The sequence shown here is derived from an EMBL/GenBank/DDBJ whole genome shotgun (WGS) entry which is preliminary data.</text>
</comment>
<keyword evidence="5" id="KW-1185">Reference proteome</keyword>
<evidence type="ECO:0000313" key="4">
    <source>
        <dbReference type="EMBL" id="TQV81894.1"/>
    </source>
</evidence>
<dbReference type="RefSeq" id="WP_142895525.1">
    <property type="nucleotide sequence ID" value="NZ_ML660053.1"/>
</dbReference>
<dbReference type="EMBL" id="VHSH01000002">
    <property type="protein sequence ID" value="TQV81894.1"/>
    <property type="molecule type" value="Genomic_DNA"/>
</dbReference>
<name>A0A545TXI6_9PROT</name>
<dbReference type="Proteomes" id="UP000315252">
    <property type="component" value="Unassembled WGS sequence"/>
</dbReference>
<dbReference type="AlphaFoldDB" id="A0A545TXI6"/>
<evidence type="ECO:0000313" key="5">
    <source>
        <dbReference type="Proteomes" id="UP000315252"/>
    </source>
</evidence>
<protein>
    <recommendedName>
        <fullName evidence="3">Surface-adhesin protein E-like domain-containing protein</fullName>
    </recommendedName>
</protein>
<dbReference type="InterPro" id="IPR031939">
    <property type="entry name" value="Adhesin_E-like"/>
</dbReference>
<evidence type="ECO:0000256" key="2">
    <source>
        <dbReference type="SAM" id="SignalP"/>
    </source>
</evidence>
<feature type="signal peptide" evidence="2">
    <location>
        <begin position="1"/>
        <end position="25"/>
    </location>
</feature>
<feature type="chain" id="PRO_5022001744" description="Surface-adhesin protein E-like domain-containing protein" evidence="2">
    <location>
        <begin position="26"/>
        <end position="136"/>
    </location>
</feature>
<feature type="domain" description="Surface-adhesin protein E-like" evidence="3">
    <location>
        <begin position="33"/>
        <end position="134"/>
    </location>
</feature>
<sequence>MTRNKATVFLIYSALTAIVASGASATGDGEGEWRKYSQELNGDVYFFDTSRVERVENLHRVWSRIRYKTSVMGASSYQSLLEIDCSERTERILQNTFFSDKHWKNPAMNTDMTEKPKRQIPQDSATERLSGILCDQ</sequence>
<evidence type="ECO:0000256" key="1">
    <source>
        <dbReference type="SAM" id="MobiDB-lite"/>
    </source>
</evidence>
<evidence type="ECO:0000259" key="3">
    <source>
        <dbReference type="Pfam" id="PF16747"/>
    </source>
</evidence>
<proteinExistence type="predicted"/>
<keyword evidence="2" id="KW-0732">Signal</keyword>